<keyword evidence="2" id="KW-1185">Reference proteome</keyword>
<proteinExistence type="predicted"/>
<sequence length="209" mass="24240">MTYPLCSLICLDRYPECSPLQYTEYWTMSSEVITLRDLHHLEKALAVVYCKEVMERCMYRFSQEVGAAYLLGASDNKVLSNYKPPLKGISESEFSDLLSHLNVMEQRAFIYALLTKSPIHRIIDWPWDFAYRHTKSEVMKDVLLNFNAEPFCDLAFWQREPVTLRPVALLGLSEKVASMIKTDFWKFTKRVEAGKLNLEQFIQNSAGCC</sequence>
<gene>
    <name evidence="1" type="ORF">V5J35_003700</name>
</gene>
<organism evidence="1 2">
    <name type="scientific">Endozoicomonas lisbonensis</name>
    <dbReference type="NCBI Taxonomy" id="3120522"/>
    <lineage>
        <taxon>Bacteria</taxon>
        <taxon>Pseudomonadati</taxon>
        <taxon>Pseudomonadota</taxon>
        <taxon>Gammaproteobacteria</taxon>
        <taxon>Oceanospirillales</taxon>
        <taxon>Endozoicomonadaceae</taxon>
        <taxon>Endozoicomonas</taxon>
    </lineage>
</organism>
<protein>
    <submittedName>
        <fullName evidence="1">Uncharacterized protein</fullName>
    </submittedName>
</protein>
<evidence type="ECO:0000313" key="2">
    <source>
        <dbReference type="Proteomes" id="UP001549366"/>
    </source>
</evidence>
<comment type="caution">
    <text evidence="1">The sequence shown here is derived from an EMBL/GenBank/DDBJ whole genome shotgun (WGS) entry which is preliminary data.</text>
</comment>
<dbReference type="EMBL" id="JBEWTB010000002">
    <property type="protein sequence ID" value="MET4758508.1"/>
    <property type="molecule type" value="Genomic_DNA"/>
</dbReference>
<name>A0ABV2SL84_9GAMM</name>
<accession>A0ABV2SL84</accession>
<reference evidence="1 2" key="1">
    <citation type="submission" date="2024-06" db="EMBL/GenBank/DDBJ databases">
        <title>Genomic Encyclopedia of Type Strains, Phase V (KMG-V): Genome sequencing to study the core and pangenomes of soil and plant-associated prokaryotes.</title>
        <authorList>
            <person name="Whitman W."/>
        </authorList>
    </citation>
    <scope>NUCLEOTIDE SEQUENCE [LARGE SCALE GENOMIC DNA]</scope>
    <source>
        <strain evidence="1 2">NE40</strain>
    </source>
</reference>
<evidence type="ECO:0000313" key="1">
    <source>
        <dbReference type="EMBL" id="MET4758508.1"/>
    </source>
</evidence>
<dbReference type="Proteomes" id="UP001549366">
    <property type="component" value="Unassembled WGS sequence"/>
</dbReference>